<dbReference type="Pfam" id="PF00067">
    <property type="entry name" value="p450"/>
    <property type="match status" value="1"/>
</dbReference>
<dbReference type="AlphaFoldDB" id="A0A4Y2V2D5"/>
<dbReference type="SUPFAM" id="SSF48264">
    <property type="entry name" value="Cytochrome P450"/>
    <property type="match status" value="1"/>
</dbReference>
<reference evidence="3 4" key="1">
    <citation type="journal article" date="2019" name="Sci. Rep.">
        <title>Orb-weaving spider Araneus ventricosus genome elucidates the spidroin gene catalogue.</title>
        <authorList>
            <person name="Kono N."/>
            <person name="Nakamura H."/>
            <person name="Ohtoshi R."/>
            <person name="Moran D.A.P."/>
            <person name="Shinohara A."/>
            <person name="Yoshida Y."/>
            <person name="Fujiwara M."/>
            <person name="Mori M."/>
            <person name="Tomita M."/>
            <person name="Arakawa K."/>
        </authorList>
    </citation>
    <scope>NUCLEOTIDE SEQUENCE [LARGE SCALE GENOMIC DNA]</scope>
</reference>
<proteinExistence type="inferred from homology"/>
<feature type="non-terminal residue" evidence="3">
    <location>
        <position position="1"/>
    </location>
</feature>
<comment type="caution">
    <text evidence="3">The sequence shown here is derived from an EMBL/GenBank/DDBJ whole genome shotgun (WGS) entry which is preliminary data.</text>
</comment>
<dbReference type="InterPro" id="IPR036396">
    <property type="entry name" value="Cyt_P450_sf"/>
</dbReference>
<keyword evidence="4" id="KW-1185">Reference proteome</keyword>
<keyword evidence="2" id="KW-0560">Oxidoreductase</keyword>
<organism evidence="3 4">
    <name type="scientific">Araneus ventricosus</name>
    <name type="common">Orbweaver spider</name>
    <name type="synonym">Epeira ventricosa</name>
    <dbReference type="NCBI Taxonomy" id="182803"/>
    <lineage>
        <taxon>Eukaryota</taxon>
        <taxon>Metazoa</taxon>
        <taxon>Ecdysozoa</taxon>
        <taxon>Arthropoda</taxon>
        <taxon>Chelicerata</taxon>
        <taxon>Arachnida</taxon>
        <taxon>Araneae</taxon>
        <taxon>Araneomorphae</taxon>
        <taxon>Entelegynae</taxon>
        <taxon>Araneoidea</taxon>
        <taxon>Araneidae</taxon>
        <taxon>Araneus</taxon>
    </lineage>
</organism>
<dbReference type="GO" id="GO:0020037">
    <property type="term" value="F:heme binding"/>
    <property type="evidence" value="ECO:0007669"/>
    <property type="project" value="InterPro"/>
</dbReference>
<sequence length="144" mass="16410">AEVDDFVKFLEEQGGKPLDVFDPLSASVSNNMTSIILGKRLPKGDPRRKIVDDGVQAVISTFLSAGVILTFPRLSQFLAKLGLTKRSEDFQKMVRFNRFIRNEMESRKKLPPTELNEDIFIDGYLLEKDKLKEKGVENWYNGDV</sequence>
<accession>A0A4Y2V2D5</accession>
<evidence type="ECO:0000313" key="4">
    <source>
        <dbReference type="Proteomes" id="UP000499080"/>
    </source>
</evidence>
<keyword evidence="2" id="KW-0503">Monooxygenase</keyword>
<dbReference type="Gene3D" id="1.10.630.10">
    <property type="entry name" value="Cytochrome P450"/>
    <property type="match status" value="1"/>
</dbReference>
<evidence type="ECO:0000256" key="1">
    <source>
        <dbReference type="ARBA" id="ARBA00010617"/>
    </source>
</evidence>
<comment type="similarity">
    <text evidence="1">Belongs to the cytochrome P450 family.</text>
</comment>
<dbReference type="GO" id="GO:0016705">
    <property type="term" value="F:oxidoreductase activity, acting on paired donors, with incorporation or reduction of molecular oxygen"/>
    <property type="evidence" value="ECO:0007669"/>
    <property type="project" value="InterPro"/>
</dbReference>
<evidence type="ECO:0000256" key="2">
    <source>
        <dbReference type="ARBA" id="ARBA00023033"/>
    </source>
</evidence>
<name>A0A4Y2V2D5_ARAVE</name>
<dbReference type="GO" id="GO:0005506">
    <property type="term" value="F:iron ion binding"/>
    <property type="evidence" value="ECO:0007669"/>
    <property type="project" value="InterPro"/>
</dbReference>
<dbReference type="InterPro" id="IPR001128">
    <property type="entry name" value="Cyt_P450"/>
</dbReference>
<gene>
    <name evidence="3" type="ORF">AVEN_232878_1</name>
</gene>
<dbReference type="OrthoDB" id="3934656at2759"/>
<evidence type="ECO:0000313" key="3">
    <source>
        <dbReference type="EMBL" id="GBO19389.1"/>
    </source>
</evidence>
<protein>
    <submittedName>
        <fullName evidence="3">Uncharacterized protein</fullName>
    </submittedName>
</protein>
<dbReference type="EMBL" id="BGPR01042863">
    <property type="protein sequence ID" value="GBO19389.1"/>
    <property type="molecule type" value="Genomic_DNA"/>
</dbReference>
<dbReference type="GO" id="GO:0004497">
    <property type="term" value="F:monooxygenase activity"/>
    <property type="evidence" value="ECO:0007669"/>
    <property type="project" value="UniProtKB-KW"/>
</dbReference>
<dbReference type="Proteomes" id="UP000499080">
    <property type="component" value="Unassembled WGS sequence"/>
</dbReference>